<evidence type="ECO:0000256" key="1">
    <source>
        <dbReference type="SAM" id="MobiDB-lite"/>
    </source>
</evidence>
<sequence>MTHTPYGSRQAVDPVEDDLDARSWDTPGRDGVVGDDERDPDRRELRADIGRHVSLATFPATAEQLVEVARRGDAPDAVLDELGTLEPGRSFANARELWQALDLEVEVRF</sequence>
<evidence type="ECO:0008006" key="4">
    <source>
        <dbReference type="Google" id="ProtNLM"/>
    </source>
</evidence>
<dbReference type="EMBL" id="BONI01000125">
    <property type="protein sequence ID" value="GIG11262.1"/>
    <property type="molecule type" value="Genomic_DNA"/>
</dbReference>
<feature type="region of interest" description="Disordered" evidence="1">
    <location>
        <begin position="1"/>
        <end position="41"/>
    </location>
</feature>
<accession>A0A8J3KYD2</accession>
<gene>
    <name evidence="2" type="ORF">Cco03nite_79620</name>
</gene>
<name>A0A8J3KYD2_9ACTN</name>
<protein>
    <recommendedName>
        <fullName evidence="4">DUF2795 domain-containing protein</fullName>
    </recommendedName>
</protein>
<dbReference type="RefSeq" id="WP_203699216.1">
    <property type="nucleotide sequence ID" value="NZ_BAAALC010000055.1"/>
</dbReference>
<reference evidence="2 3" key="1">
    <citation type="submission" date="2021-01" db="EMBL/GenBank/DDBJ databases">
        <title>Whole genome shotgun sequence of Catellatospora coxensis NBRC 107359.</title>
        <authorList>
            <person name="Komaki H."/>
            <person name="Tamura T."/>
        </authorList>
    </citation>
    <scope>NUCLEOTIDE SEQUENCE [LARGE SCALE GENOMIC DNA]</scope>
    <source>
        <strain evidence="2 3">NBRC 107359</strain>
    </source>
</reference>
<dbReference type="AlphaFoldDB" id="A0A8J3KYD2"/>
<evidence type="ECO:0000313" key="3">
    <source>
        <dbReference type="Proteomes" id="UP000630887"/>
    </source>
</evidence>
<dbReference type="Proteomes" id="UP000630887">
    <property type="component" value="Unassembled WGS sequence"/>
</dbReference>
<evidence type="ECO:0000313" key="2">
    <source>
        <dbReference type="EMBL" id="GIG11262.1"/>
    </source>
</evidence>
<comment type="caution">
    <text evidence="2">The sequence shown here is derived from an EMBL/GenBank/DDBJ whole genome shotgun (WGS) entry which is preliminary data.</text>
</comment>
<proteinExistence type="predicted"/>
<keyword evidence="3" id="KW-1185">Reference proteome</keyword>
<dbReference type="InterPro" id="IPR021527">
    <property type="entry name" value="DUF2795"/>
</dbReference>
<organism evidence="2 3">
    <name type="scientific">Catellatospora coxensis</name>
    <dbReference type="NCBI Taxonomy" id="310354"/>
    <lineage>
        <taxon>Bacteria</taxon>
        <taxon>Bacillati</taxon>
        <taxon>Actinomycetota</taxon>
        <taxon>Actinomycetes</taxon>
        <taxon>Micromonosporales</taxon>
        <taxon>Micromonosporaceae</taxon>
        <taxon>Catellatospora</taxon>
    </lineage>
</organism>
<dbReference type="Pfam" id="PF11387">
    <property type="entry name" value="DUF2795"/>
    <property type="match status" value="1"/>
</dbReference>